<dbReference type="Pfam" id="PF03564">
    <property type="entry name" value="DUF1759"/>
    <property type="match status" value="1"/>
</dbReference>
<dbReference type="EMBL" id="LBMM01010064">
    <property type="protein sequence ID" value="KMQ87692.1"/>
    <property type="molecule type" value="Genomic_DNA"/>
</dbReference>
<evidence type="ECO:0000313" key="2">
    <source>
        <dbReference type="Proteomes" id="UP000036403"/>
    </source>
</evidence>
<dbReference type="InterPro" id="IPR005312">
    <property type="entry name" value="DUF1759"/>
</dbReference>
<dbReference type="Proteomes" id="UP000036403">
    <property type="component" value="Unassembled WGS sequence"/>
</dbReference>
<sequence>MSEDLKRLQVEQATAIDLLKQTLINFKKLPKTSVTLSRSTGRLSDLRETWSKIQELHNKICLLVTEEEKKTLSYFVKEEFYAAEDVYHDAADHLRETISKFAIPELPTIHNNTETSIRDTTHGVSLQLPRIPLPKFIGDHLDWENFRNTFEALVATNDALTNTQKFHYLKSSVTGDAATLISNLKISDANYESAWQLLLDEYDDKQTLIHAHIHSFVNLPSMKTENVNELRKLRDIVSASLAALKNLERPVDQWDDLLVYLISQKLSQRTRNEWNLKRTASASKFPSYKDSTSS</sequence>
<protein>
    <submittedName>
        <fullName evidence="1">Uncharacterized protein</fullName>
    </submittedName>
</protein>
<dbReference type="PaxDb" id="67767-A0A0J7KBN4"/>
<proteinExistence type="predicted"/>
<comment type="caution">
    <text evidence="1">The sequence shown here is derived from an EMBL/GenBank/DDBJ whole genome shotgun (WGS) entry which is preliminary data.</text>
</comment>
<dbReference type="STRING" id="67767.A0A0J7KBN4"/>
<dbReference type="PANTHER" id="PTHR22954:SF3">
    <property type="entry name" value="PROTEIN CBG08539"/>
    <property type="match status" value="1"/>
</dbReference>
<gene>
    <name evidence="1" type="ORF">RF55_12949</name>
</gene>
<reference evidence="1 2" key="1">
    <citation type="submission" date="2015-04" db="EMBL/GenBank/DDBJ databases">
        <title>Lasius niger genome sequencing.</title>
        <authorList>
            <person name="Konorov E.A."/>
            <person name="Nikitin M.A."/>
            <person name="Kirill M.V."/>
            <person name="Chang P."/>
        </authorList>
    </citation>
    <scope>NUCLEOTIDE SEQUENCE [LARGE SCALE GENOMIC DNA]</scope>
    <source>
        <tissue evidence="1">Whole</tissue>
    </source>
</reference>
<keyword evidence="2" id="KW-1185">Reference proteome</keyword>
<dbReference type="OrthoDB" id="7552900at2759"/>
<organism evidence="1 2">
    <name type="scientific">Lasius niger</name>
    <name type="common">Black garden ant</name>
    <dbReference type="NCBI Taxonomy" id="67767"/>
    <lineage>
        <taxon>Eukaryota</taxon>
        <taxon>Metazoa</taxon>
        <taxon>Ecdysozoa</taxon>
        <taxon>Arthropoda</taxon>
        <taxon>Hexapoda</taxon>
        <taxon>Insecta</taxon>
        <taxon>Pterygota</taxon>
        <taxon>Neoptera</taxon>
        <taxon>Endopterygota</taxon>
        <taxon>Hymenoptera</taxon>
        <taxon>Apocrita</taxon>
        <taxon>Aculeata</taxon>
        <taxon>Formicoidea</taxon>
        <taxon>Formicidae</taxon>
        <taxon>Formicinae</taxon>
        <taxon>Lasius</taxon>
        <taxon>Lasius</taxon>
    </lineage>
</organism>
<name>A0A0J7KBN4_LASNI</name>
<dbReference type="PANTHER" id="PTHR22954">
    <property type="entry name" value="RETROVIRAL PROTEASE-RELATED"/>
    <property type="match status" value="1"/>
</dbReference>
<evidence type="ECO:0000313" key="1">
    <source>
        <dbReference type="EMBL" id="KMQ87692.1"/>
    </source>
</evidence>
<dbReference type="AlphaFoldDB" id="A0A0J7KBN4"/>
<accession>A0A0J7KBN4</accession>